<dbReference type="PIRSF" id="PIRSF000124">
    <property type="entry name" value="UDPglc_GDPman_dh"/>
    <property type="match status" value="1"/>
</dbReference>
<dbReference type="UniPathway" id="UPA00038">
    <property type="reaction ID" value="UER00491"/>
</dbReference>
<feature type="binding site" evidence="10">
    <location>
        <position position="31"/>
    </location>
    <ligand>
        <name>NAD(+)</name>
        <dbReference type="ChEBI" id="CHEBI:57540"/>
    </ligand>
</feature>
<dbReference type="InterPro" id="IPR014027">
    <property type="entry name" value="UDP-Glc/GDP-Man_DH_C"/>
</dbReference>
<feature type="active site" description="Nucleophile" evidence="8">
    <location>
        <position position="268"/>
    </location>
</feature>
<dbReference type="InterPro" id="IPR036220">
    <property type="entry name" value="UDP-Glc/GDP-Man_DH_C_sf"/>
</dbReference>
<feature type="binding site" evidence="10">
    <location>
        <position position="36"/>
    </location>
    <ligand>
        <name>NAD(+)</name>
        <dbReference type="ChEBI" id="CHEBI:57540"/>
    </ligand>
</feature>
<dbReference type="SUPFAM" id="SSF51735">
    <property type="entry name" value="NAD(P)-binding Rossmann-fold domains"/>
    <property type="match status" value="1"/>
</dbReference>
<dbReference type="SUPFAM" id="SSF48179">
    <property type="entry name" value="6-phosphogluconate dehydrogenase C-terminal domain-like"/>
    <property type="match status" value="1"/>
</dbReference>
<dbReference type="NCBIfam" id="TIGR03026">
    <property type="entry name" value="NDP-sugDHase"/>
    <property type="match status" value="1"/>
</dbReference>
<dbReference type="EC" id="1.1.1.22" evidence="3 7"/>
<dbReference type="OrthoDB" id="9803238at2"/>
<feature type="binding site" evidence="10">
    <location>
        <position position="87"/>
    </location>
    <ligand>
        <name>NAD(+)</name>
        <dbReference type="ChEBI" id="CHEBI:57540"/>
    </ligand>
</feature>
<dbReference type="EMBL" id="QTTN01000060">
    <property type="protein sequence ID" value="REE56429.1"/>
    <property type="molecule type" value="Genomic_DNA"/>
</dbReference>
<evidence type="ECO:0000259" key="11">
    <source>
        <dbReference type="SMART" id="SM00984"/>
    </source>
</evidence>
<reference evidence="12 13" key="1">
    <citation type="submission" date="2018-08" db="EMBL/GenBank/DDBJ databases">
        <title>Genomic Encyclopedia of Type Strains, Phase III (KMG-III): the genomes of soil and plant-associated and newly described type strains.</title>
        <authorList>
            <person name="Whitman W."/>
        </authorList>
    </citation>
    <scope>NUCLEOTIDE SEQUENCE [LARGE SCALE GENOMIC DNA]</scope>
    <source>
        <strain evidence="12 13">CGMCC 1.10966</strain>
    </source>
</reference>
<dbReference type="GO" id="GO:0051287">
    <property type="term" value="F:NAD binding"/>
    <property type="evidence" value="ECO:0007669"/>
    <property type="project" value="InterPro"/>
</dbReference>
<evidence type="ECO:0000256" key="3">
    <source>
        <dbReference type="ARBA" id="ARBA00012954"/>
    </source>
</evidence>
<dbReference type="Gene3D" id="1.20.5.100">
    <property type="entry name" value="Cytochrome c1, transmembrane anchor, C-terminal"/>
    <property type="match status" value="1"/>
</dbReference>
<dbReference type="InterPro" id="IPR036291">
    <property type="entry name" value="NAD(P)-bd_dom_sf"/>
</dbReference>
<feature type="binding site" evidence="9">
    <location>
        <begin position="257"/>
        <end position="261"/>
    </location>
    <ligand>
        <name>substrate</name>
    </ligand>
</feature>
<dbReference type="Gene3D" id="3.40.50.720">
    <property type="entry name" value="NAD(P)-binding Rossmann-like Domain"/>
    <property type="match status" value="2"/>
</dbReference>
<feature type="binding site" evidence="10">
    <location>
        <position position="271"/>
    </location>
    <ligand>
        <name>NAD(+)</name>
        <dbReference type="ChEBI" id="CHEBI:57540"/>
    </ligand>
</feature>
<dbReference type="PANTHER" id="PTHR43750:SF3">
    <property type="entry name" value="UDP-GLUCOSE 6-DEHYDROGENASE TUAD"/>
    <property type="match status" value="1"/>
</dbReference>
<protein>
    <recommendedName>
        <fullName evidence="3 7">UDP-glucose 6-dehydrogenase</fullName>
        <ecNumber evidence="3 7">1.1.1.22</ecNumber>
    </recommendedName>
</protein>
<feature type="domain" description="UDP-glucose/GDP-mannose dehydrogenase C-terminal" evidence="11">
    <location>
        <begin position="321"/>
        <end position="426"/>
    </location>
</feature>
<feature type="binding site" evidence="10">
    <location>
        <position position="123"/>
    </location>
    <ligand>
        <name>NAD(+)</name>
        <dbReference type="ChEBI" id="CHEBI:57540"/>
    </ligand>
</feature>
<evidence type="ECO:0000313" key="13">
    <source>
        <dbReference type="Proteomes" id="UP000256304"/>
    </source>
</evidence>
<evidence type="ECO:0000256" key="1">
    <source>
        <dbReference type="ARBA" id="ARBA00004701"/>
    </source>
</evidence>
<dbReference type="InterPro" id="IPR017476">
    <property type="entry name" value="UDP-Glc/GDP-Man"/>
</dbReference>
<evidence type="ECO:0000256" key="7">
    <source>
        <dbReference type="PIRNR" id="PIRNR000124"/>
    </source>
</evidence>
<gene>
    <name evidence="12" type="ORF">A8990_16017</name>
</gene>
<feature type="binding site" evidence="9">
    <location>
        <begin position="157"/>
        <end position="160"/>
    </location>
    <ligand>
        <name>substrate</name>
    </ligand>
</feature>
<dbReference type="InterPro" id="IPR001732">
    <property type="entry name" value="UDP-Glc/GDP-Man_DH_N"/>
</dbReference>
<evidence type="ECO:0000256" key="8">
    <source>
        <dbReference type="PIRSR" id="PIRSR500134-1"/>
    </source>
</evidence>
<dbReference type="InterPro" id="IPR028357">
    <property type="entry name" value="UDPglc_DH_bac"/>
</dbReference>
<comment type="pathway">
    <text evidence="1">Nucleotide-sugar biosynthesis; UDP-alpha-D-glucuronate biosynthesis; UDP-alpha-D-glucuronate from UDP-alpha-D-glucose: step 1/1.</text>
</comment>
<keyword evidence="4 7" id="KW-0560">Oxidoreductase</keyword>
<dbReference type="Pfam" id="PF03720">
    <property type="entry name" value="UDPG_MGDP_dh_C"/>
    <property type="match status" value="1"/>
</dbReference>
<evidence type="ECO:0000313" key="12">
    <source>
        <dbReference type="EMBL" id="REE56429.1"/>
    </source>
</evidence>
<dbReference type="GO" id="GO:0003979">
    <property type="term" value="F:UDP-glucose 6-dehydrogenase activity"/>
    <property type="evidence" value="ECO:0007669"/>
    <property type="project" value="UniProtKB-EC"/>
</dbReference>
<keyword evidence="13" id="KW-1185">Reference proteome</keyword>
<dbReference type="GO" id="GO:0000271">
    <property type="term" value="P:polysaccharide biosynthetic process"/>
    <property type="evidence" value="ECO:0007669"/>
    <property type="project" value="InterPro"/>
</dbReference>
<dbReference type="PANTHER" id="PTHR43750">
    <property type="entry name" value="UDP-GLUCOSE 6-DEHYDROGENASE TUAD"/>
    <property type="match status" value="1"/>
</dbReference>
<feature type="binding site" evidence="9">
    <location>
        <position position="265"/>
    </location>
    <ligand>
        <name>substrate</name>
    </ligand>
</feature>
<dbReference type="PIRSF" id="PIRSF500134">
    <property type="entry name" value="UDPglc_DH_bac"/>
    <property type="match status" value="1"/>
</dbReference>
<feature type="binding site" evidence="9">
    <location>
        <position position="328"/>
    </location>
    <ligand>
        <name>substrate</name>
    </ligand>
</feature>
<evidence type="ECO:0000256" key="6">
    <source>
        <dbReference type="ARBA" id="ARBA00047473"/>
    </source>
</evidence>
<evidence type="ECO:0000256" key="10">
    <source>
        <dbReference type="PIRSR" id="PIRSR500134-3"/>
    </source>
</evidence>
<dbReference type="Pfam" id="PF00984">
    <property type="entry name" value="UDPG_MGDP_dh"/>
    <property type="match status" value="1"/>
</dbReference>
<comment type="similarity">
    <text evidence="2 7">Belongs to the UDP-glucose/GDP-mannose dehydrogenase family.</text>
</comment>
<organism evidence="12 13">
    <name type="scientific">Paenibacillus taihuensis</name>
    <dbReference type="NCBI Taxonomy" id="1156355"/>
    <lineage>
        <taxon>Bacteria</taxon>
        <taxon>Bacillati</taxon>
        <taxon>Bacillota</taxon>
        <taxon>Bacilli</taxon>
        <taxon>Bacillales</taxon>
        <taxon>Paenibacillaceae</taxon>
        <taxon>Paenibacillus</taxon>
    </lineage>
</organism>
<dbReference type="AlphaFoldDB" id="A0A3D9Q0U2"/>
<evidence type="ECO:0000256" key="4">
    <source>
        <dbReference type="ARBA" id="ARBA00023002"/>
    </source>
</evidence>
<evidence type="ECO:0000256" key="5">
    <source>
        <dbReference type="ARBA" id="ARBA00023027"/>
    </source>
</evidence>
<evidence type="ECO:0000256" key="2">
    <source>
        <dbReference type="ARBA" id="ARBA00006601"/>
    </source>
</evidence>
<dbReference type="GO" id="GO:0006065">
    <property type="term" value="P:UDP-glucuronate biosynthetic process"/>
    <property type="evidence" value="ECO:0007669"/>
    <property type="project" value="UniProtKB-UniPathway"/>
</dbReference>
<dbReference type="Proteomes" id="UP000256304">
    <property type="component" value="Unassembled WGS sequence"/>
</dbReference>
<dbReference type="RefSeq" id="WP_116192560.1">
    <property type="nucleotide sequence ID" value="NZ_QTTN01000060.1"/>
</dbReference>
<comment type="catalytic activity">
    <reaction evidence="6 7">
        <text>UDP-alpha-D-glucose + 2 NAD(+) + H2O = UDP-alpha-D-glucuronate + 2 NADH + 3 H(+)</text>
        <dbReference type="Rhea" id="RHEA:23596"/>
        <dbReference type="ChEBI" id="CHEBI:15377"/>
        <dbReference type="ChEBI" id="CHEBI:15378"/>
        <dbReference type="ChEBI" id="CHEBI:57540"/>
        <dbReference type="ChEBI" id="CHEBI:57945"/>
        <dbReference type="ChEBI" id="CHEBI:58052"/>
        <dbReference type="ChEBI" id="CHEBI:58885"/>
        <dbReference type="EC" id="1.1.1.22"/>
    </reaction>
</comment>
<feature type="binding site" evidence="9">
    <location>
        <position position="212"/>
    </location>
    <ligand>
        <name>substrate</name>
    </ligand>
</feature>
<sequence>MYKITVVGTGYVGLVTGTCLADFGMETMCVDTNAARIDALQNGVVPIYEPGLSEMVIRNVHYRRLRFTTDIAEAVRFADVIFIAVGTPQMEDGSVNMSYVTTVAEQIAEHLDEGYKVIVTKSTVPIGTSRRIKEMIAGRLHERGASARFDVVSNPEFLREGTAVYDFTHPDKVVIGAESEEAREMMKQVYRVLFLNETPFIHTALESAEMIKYANNAFLAMKISFINEISGLCEAVGADVQQVAYAIGKDGRIGPKFLHAGPGYGGSCFPKDTHALAHIGRMHDTPMRLVEAAIGVNDHQQQRMVSKIERAVGPLGGKRLAVLGLTFKPKTDDIRSAPALTIIRELAARGAALQLFDPAGMEPARKELEDVRGSIEFCDDEYSAVQDCDGVIIVTEWHQFRNLDLDRLQGLLRSPFFFDLRNIYDKERMLQLGFQYYGVGV</sequence>
<keyword evidence="5 7" id="KW-0520">NAD</keyword>
<feature type="binding site" evidence="10">
    <location>
        <position position="160"/>
    </location>
    <ligand>
        <name>NAD(+)</name>
        <dbReference type="ChEBI" id="CHEBI:57540"/>
    </ligand>
</feature>
<dbReference type="InterPro" id="IPR008927">
    <property type="entry name" value="6-PGluconate_DH-like_C_sf"/>
</dbReference>
<feature type="binding site" evidence="10">
    <location>
        <position position="335"/>
    </location>
    <ligand>
        <name>NAD(+)</name>
        <dbReference type="ChEBI" id="CHEBI:57540"/>
    </ligand>
</feature>
<name>A0A3D9Q0U2_9BACL</name>
<proteinExistence type="inferred from homology"/>
<dbReference type="Pfam" id="PF03721">
    <property type="entry name" value="UDPG_MGDP_dh_N"/>
    <property type="match status" value="1"/>
</dbReference>
<dbReference type="SMART" id="SM00984">
    <property type="entry name" value="UDPG_MGDP_dh_C"/>
    <property type="match status" value="1"/>
</dbReference>
<dbReference type="SUPFAM" id="SSF52413">
    <property type="entry name" value="UDP-glucose/GDP-mannose dehydrogenase C-terminal domain"/>
    <property type="match status" value="1"/>
</dbReference>
<accession>A0A3D9Q0U2</accession>
<comment type="caution">
    <text evidence="12">The sequence shown here is derived from an EMBL/GenBank/DDBJ whole genome shotgun (WGS) entry which is preliminary data.</text>
</comment>
<dbReference type="InterPro" id="IPR014026">
    <property type="entry name" value="UDP-Glc/GDP-Man_DH_dimer"/>
</dbReference>
<evidence type="ECO:0000256" key="9">
    <source>
        <dbReference type="PIRSR" id="PIRSR500134-2"/>
    </source>
</evidence>